<keyword evidence="11" id="KW-1185">Reference proteome</keyword>
<feature type="compositionally biased region" description="Polar residues" evidence="9">
    <location>
        <begin position="199"/>
        <end position="214"/>
    </location>
</feature>
<protein>
    <recommendedName>
        <fullName evidence="3 8">Mediator of RNA polymerase II transcription subunit 6</fullName>
    </recommendedName>
    <alternativeName>
        <fullName evidence="7 8">Mediator complex subunit 6</fullName>
    </alternativeName>
</protein>
<reference evidence="10 11" key="1">
    <citation type="journal article" date="2023" name="Elife">
        <title>Identification of key yeast species and microbe-microbe interactions impacting larval growth of Drosophila in the wild.</title>
        <authorList>
            <person name="Mure A."/>
            <person name="Sugiura Y."/>
            <person name="Maeda R."/>
            <person name="Honda K."/>
            <person name="Sakurai N."/>
            <person name="Takahashi Y."/>
            <person name="Watada M."/>
            <person name="Katoh T."/>
            <person name="Gotoh A."/>
            <person name="Gotoh Y."/>
            <person name="Taniguchi I."/>
            <person name="Nakamura K."/>
            <person name="Hayashi T."/>
            <person name="Katayama T."/>
            <person name="Uemura T."/>
            <person name="Hattori Y."/>
        </authorList>
    </citation>
    <scope>NUCLEOTIDE SEQUENCE [LARGE SCALE GENOMIC DNA]</scope>
    <source>
        <strain evidence="10 11">SB-73</strain>
    </source>
</reference>
<accession>A0AAV5RDT7</accession>
<dbReference type="GO" id="GO:0006357">
    <property type="term" value="P:regulation of transcription by RNA polymerase II"/>
    <property type="evidence" value="ECO:0007669"/>
    <property type="project" value="InterPro"/>
</dbReference>
<proteinExistence type="inferred from homology"/>
<dbReference type="AlphaFoldDB" id="A0AAV5RDT7"/>
<keyword evidence="6 8" id="KW-0539">Nucleus</keyword>
<dbReference type="GO" id="GO:0003712">
    <property type="term" value="F:transcription coregulator activity"/>
    <property type="evidence" value="ECO:0007669"/>
    <property type="project" value="InterPro"/>
</dbReference>
<dbReference type="InterPro" id="IPR038566">
    <property type="entry name" value="Mediator_Med6_sf"/>
</dbReference>
<dbReference type="Pfam" id="PF04934">
    <property type="entry name" value="Med6"/>
    <property type="match status" value="1"/>
</dbReference>
<evidence type="ECO:0000256" key="2">
    <source>
        <dbReference type="ARBA" id="ARBA00007526"/>
    </source>
</evidence>
<evidence type="ECO:0000256" key="4">
    <source>
        <dbReference type="ARBA" id="ARBA00023015"/>
    </source>
</evidence>
<evidence type="ECO:0000313" key="11">
    <source>
        <dbReference type="Proteomes" id="UP001362899"/>
    </source>
</evidence>
<comment type="function">
    <text evidence="8">Component of the Mediator complex, a coactivator involved in the regulated transcription of nearly all RNA polymerase II-dependent genes. Mediator functions as a bridge to convey information from gene-specific regulatory proteins to the basal RNA polymerase II transcription machinery. Mediator is recruited to promoters by direct interactions with regulatory proteins and serves as a scaffold for the assembly of a functional preinitiation complex with RNA polymerase II and the general transcription factors.</text>
</comment>
<feature type="region of interest" description="Disordered" evidence="9">
    <location>
        <begin position="153"/>
        <end position="214"/>
    </location>
</feature>
<organism evidence="10 11">
    <name type="scientific">Starmerella bacillaris</name>
    <name type="common">Yeast</name>
    <name type="synonym">Candida zemplinina</name>
    <dbReference type="NCBI Taxonomy" id="1247836"/>
    <lineage>
        <taxon>Eukaryota</taxon>
        <taxon>Fungi</taxon>
        <taxon>Dikarya</taxon>
        <taxon>Ascomycota</taxon>
        <taxon>Saccharomycotina</taxon>
        <taxon>Dipodascomycetes</taxon>
        <taxon>Dipodascales</taxon>
        <taxon>Trichomonascaceae</taxon>
        <taxon>Starmerella</taxon>
    </lineage>
</organism>
<dbReference type="PANTHER" id="PTHR13104">
    <property type="entry name" value="MED-6-RELATED"/>
    <property type="match status" value="1"/>
</dbReference>
<feature type="compositionally biased region" description="Basic and acidic residues" evidence="9">
    <location>
        <begin position="158"/>
        <end position="170"/>
    </location>
</feature>
<feature type="compositionally biased region" description="Basic and acidic residues" evidence="9">
    <location>
        <begin position="184"/>
        <end position="194"/>
    </location>
</feature>
<comment type="caution">
    <text evidence="10">The sequence shown here is derived from an EMBL/GenBank/DDBJ whole genome shotgun (WGS) entry which is preliminary data.</text>
</comment>
<dbReference type="GO" id="GO:0016592">
    <property type="term" value="C:mediator complex"/>
    <property type="evidence" value="ECO:0007669"/>
    <property type="project" value="InterPro"/>
</dbReference>
<comment type="similarity">
    <text evidence="2 8">Belongs to the Mediator complex subunit 6 family.</text>
</comment>
<keyword evidence="4 8" id="KW-0805">Transcription regulation</keyword>
<sequence length="214" mass="24816">MDQVQLDEVQWSSPEWVQMFGLRTDNVLEYFALSPFYDRSTNNEVLKMQSNFNEQLQSRRNNLHEELKNMKGMEYEVSTSEQDFWVIKKQDRQNSTIANVVAVYFVVGQNIYQSPSVYNVLISRLLATSKYLKTAQEIAQSMPRFTSSGYVYDINDANDPKEKPSEKTESCDNPFDDNDGSESNEMHTLPDRNKHILNQLLSKPFTSNQRATSK</sequence>
<keyword evidence="8" id="KW-0010">Activator</keyword>
<evidence type="ECO:0000256" key="7">
    <source>
        <dbReference type="ARBA" id="ARBA00031259"/>
    </source>
</evidence>
<evidence type="ECO:0000256" key="8">
    <source>
        <dbReference type="RuleBase" id="RU364143"/>
    </source>
</evidence>
<evidence type="ECO:0000256" key="9">
    <source>
        <dbReference type="SAM" id="MobiDB-lite"/>
    </source>
</evidence>
<dbReference type="InterPro" id="IPR007018">
    <property type="entry name" value="Mediator_Med6"/>
</dbReference>
<dbReference type="Gene3D" id="3.10.450.580">
    <property type="entry name" value="Mediator complex, subunit Med6"/>
    <property type="match status" value="1"/>
</dbReference>
<evidence type="ECO:0000256" key="3">
    <source>
        <dbReference type="ARBA" id="ARBA00020634"/>
    </source>
</evidence>
<evidence type="ECO:0000256" key="5">
    <source>
        <dbReference type="ARBA" id="ARBA00023163"/>
    </source>
</evidence>
<comment type="subunit">
    <text evidence="8">Component of the Mediator complex.</text>
</comment>
<evidence type="ECO:0000256" key="1">
    <source>
        <dbReference type="ARBA" id="ARBA00004123"/>
    </source>
</evidence>
<keyword evidence="5 8" id="KW-0804">Transcription</keyword>
<evidence type="ECO:0000256" key="6">
    <source>
        <dbReference type="ARBA" id="ARBA00023242"/>
    </source>
</evidence>
<dbReference type="EMBL" id="BTGC01000001">
    <property type="protein sequence ID" value="GMM49272.1"/>
    <property type="molecule type" value="Genomic_DNA"/>
</dbReference>
<gene>
    <name evidence="8" type="primary">MED6</name>
    <name evidence="10" type="ORF">DASB73_002300</name>
</gene>
<comment type="subcellular location">
    <subcellularLocation>
        <location evidence="1 8">Nucleus</location>
    </subcellularLocation>
</comment>
<dbReference type="Proteomes" id="UP001362899">
    <property type="component" value="Unassembled WGS sequence"/>
</dbReference>
<name>A0AAV5RDT7_STABA</name>
<evidence type="ECO:0000313" key="10">
    <source>
        <dbReference type="EMBL" id="GMM49272.1"/>
    </source>
</evidence>